<dbReference type="GO" id="GO:0016757">
    <property type="term" value="F:glycosyltransferase activity"/>
    <property type="evidence" value="ECO:0007669"/>
    <property type="project" value="InterPro"/>
</dbReference>
<dbReference type="CDD" id="cd03801">
    <property type="entry name" value="GT4_PimA-like"/>
    <property type="match status" value="1"/>
</dbReference>
<evidence type="ECO:0000313" key="2">
    <source>
        <dbReference type="EMBL" id="MBD0836996.1"/>
    </source>
</evidence>
<dbReference type="EMBL" id="JACVXC010000009">
    <property type="protein sequence ID" value="MBD0836996.1"/>
    <property type="molecule type" value="Genomic_DNA"/>
</dbReference>
<sequence>MTIALILPVPPGYSETFFKSKIRGLQDNGYKVILVTAATKDRFKDCKHVVHPKVYKSLIKQSLAMLIVGLGLLPHIKQVIRYVRLERKNKTTLKRIIEKVYINATLLKLKADWLHFGFATMAIQRELVAKAIKAKMAVSFRGYDINVYPLKNKEVYKLLWKNVDKVHSISNDLLQRAYALGLSETKNYQIITPAVNIKNLPVLRERELSAPLKMVTIARLHYIKGVDLLLETAHILNQRGVNFIWEIIGGGQAQDEERYLYQCYKLGLKNKVKFKGKLDHKETLDVLGQTDLYIQTSLIEGFCNAVLESQSLGKISIAFDTGGLKENIKDGETGFLVKPNDTVAMANMIEYVIGLSEAEKQKMQQLAIRRVKQQFNIEQQQQAFVAFFTA</sequence>
<dbReference type="InterPro" id="IPR001296">
    <property type="entry name" value="Glyco_trans_1"/>
</dbReference>
<dbReference type="SUPFAM" id="SSF53756">
    <property type="entry name" value="UDP-Glycosyltransferase/glycogen phosphorylase"/>
    <property type="match status" value="1"/>
</dbReference>
<gene>
    <name evidence="2" type="ORF">ICJ84_16295</name>
</gene>
<dbReference type="Proteomes" id="UP000602057">
    <property type="component" value="Unassembled WGS sequence"/>
</dbReference>
<evidence type="ECO:0000259" key="1">
    <source>
        <dbReference type="Pfam" id="PF00534"/>
    </source>
</evidence>
<reference evidence="2" key="1">
    <citation type="journal article" date="2013" name="Int. J. Syst. Evol. Microbiol.">
        <title>Aestuariibaculum suncheonense gen. nov., sp. nov., a marine bacterium of the family Flavobacteriaceae isolated from a tidal flat and emended descriptions of the genera Gaetbulibacter and Tamlana.</title>
        <authorList>
            <person name="Jeong S.H."/>
            <person name="Park M.S."/>
            <person name="Jin H.M."/>
            <person name="Lee K."/>
            <person name="Park W."/>
            <person name="Jeon C.O."/>
        </authorList>
    </citation>
    <scope>NUCLEOTIDE SEQUENCE</scope>
    <source>
        <strain evidence="2">SC17</strain>
    </source>
</reference>
<proteinExistence type="predicted"/>
<dbReference type="AlphaFoldDB" id="A0A8J6QBI2"/>
<name>A0A8J6QBI2_9FLAO</name>
<organism evidence="2 3">
    <name type="scientific">Aestuariibaculum suncheonense</name>
    <dbReference type="NCBI Taxonomy" id="1028745"/>
    <lineage>
        <taxon>Bacteria</taxon>
        <taxon>Pseudomonadati</taxon>
        <taxon>Bacteroidota</taxon>
        <taxon>Flavobacteriia</taxon>
        <taxon>Flavobacteriales</taxon>
        <taxon>Flavobacteriaceae</taxon>
    </lineage>
</organism>
<dbReference type="Gene3D" id="3.40.50.2000">
    <property type="entry name" value="Glycogen Phosphorylase B"/>
    <property type="match status" value="2"/>
</dbReference>
<reference evidence="2" key="2">
    <citation type="submission" date="2020-09" db="EMBL/GenBank/DDBJ databases">
        <authorList>
            <person name="Wu Z."/>
        </authorList>
    </citation>
    <scope>NUCLEOTIDE SEQUENCE</scope>
    <source>
        <strain evidence="2">SC17</strain>
    </source>
</reference>
<evidence type="ECO:0000313" key="3">
    <source>
        <dbReference type="Proteomes" id="UP000602057"/>
    </source>
</evidence>
<protein>
    <submittedName>
        <fullName evidence="2">Glycosyltransferase family 4 protein</fullName>
    </submittedName>
</protein>
<comment type="caution">
    <text evidence="2">The sequence shown here is derived from an EMBL/GenBank/DDBJ whole genome shotgun (WGS) entry which is preliminary data.</text>
</comment>
<dbReference type="PANTHER" id="PTHR12526">
    <property type="entry name" value="GLYCOSYLTRANSFERASE"/>
    <property type="match status" value="1"/>
</dbReference>
<feature type="domain" description="Glycosyl transferase family 1" evidence="1">
    <location>
        <begin position="212"/>
        <end position="358"/>
    </location>
</feature>
<keyword evidence="3" id="KW-1185">Reference proteome</keyword>
<dbReference type="PANTHER" id="PTHR12526:SF630">
    <property type="entry name" value="GLYCOSYLTRANSFERASE"/>
    <property type="match status" value="1"/>
</dbReference>
<accession>A0A8J6QBI2</accession>
<dbReference type="Pfam" id="PF00534">
    <property type="entry name" value="Glycos_transf_1"/>
    <property type="match status" value="1"/>
</dbReference>